<feature type="compositionally biased region" description="Polar residues" evidence="1">
    <location>
        <begin position="10"/>
        <end position="19"/>
    </location>
</feature>
<reference evidence="2 3" key="1">
    <citation type="journal article" date="2019" name="Sci. Rep.">
        <title>Orb-weaving spider Araneus ventricosus genome elucidates the spidroin gene catalogue.</title>
        <authorList>
            <person name="Kono N."/>
            <person name="Nakamura H."/>
            <person name="Ohtoshi R."/>
            <person name="Moran D.A.P."/>
            <person name="Shinohara A."/>
            <person name="Yoshida Y."/>
            <person name="Fujiwara M."/>
            <person name="Mori M."/>
            <person name="Tomita M."/>
            <person name="Arakawa K."/>
        </authorList>
    </citation>
    <scope>NUCLEOTIDE SEQUENCE [LARGE SCALE GENOMIC DNA]</scope>
</reference>
<sequence length="101" mass="10709">MILALAKGQGSPSGKSTALGTGEIQIRKSIPPKLLRVWNLSHAKSYKAIKGTPARIAHKPGDGRVLPAQTSSSDLGSKLQVVSQNIPHIASKCYVNVIKLK</sequence>
<protein>
    <submittedName>
        <fullName evidence="2">Uncharacterized protein</fullName>
    </submittedName>
</protein>
<keyword evidence="3" id="KW-1185">Reference proteome</keyword>
<dbReference type="AlphaFoldDB" id="A0A4Y2R4A4"/>
<evidence type="ECO:0000256" key="1">
    <source>
        <dbReference type="SAM" id="MobiDB-lite"/>
    </source>
</evidence>
<evidence type="ECO:0000313" key="3">
    <source>
        <dbReference type="Proteomes" id="UP000499080"/>
    </source>
</evidence>
<feature type="region of interest" description="Disordered" evidence="1">
    <location>
        <begin position="1"/>
        <end position="21"/>
    </location>
</feature>
<dbReference type="EMBL" id="BGPR01015760">
    <property type="protein sequence ID" value="GBN70502.1"/>
    <property type="molecule type" value="Genomic_DNA"/>
</dbReference>
<dbReference type="Proteomes" id="UP000499080">
    <property type="component" value="Unassembled WGS sequence"/>
</dbReference>
<name>A0A4Y2R4A4_ARAVE</name>
<gene>
    <name evidence="2" type="ORF">AVEN_71765_1</name>
</gene>
<accession>A0A4Y2R4A4</accession>
<proteinExistence type="predicted"/>
<evidence type="ECO:0000313" key="2">
    <source>
        <dbReference type="EMBL" id="GBN70502.1"/>
    </source>
</evidence>
<organism evidence="2 3">
    <name type="scientific">Araneus ventricosus</name>
    <name type="common">Orbweaver spider</name>
    <name type="synonym">Epeira ventricosa</name>
    <dbReference type="NCBI Taxonomy" id="182803"/>
    <lineage>
        <taxon>Eukaryota</taxon>
        <taxon>Metazoa</taxon>
        <taxon>Ecdysozoa</taxon>
        <taxon>Arthropoda</taxon>
        <taxon>Chelicerata</taxon>
        <taxon>Arachnida</taxon>
        <taxon>Araneae</taxon>
        <taxon>Araneomorphae</taxon>
        <taxon>Entelegynae</taxon>
        <taxon>Araneoidea</taxon>
        <taxon>Araneidae</taxon>
        <taxon>Araneus</taxon>
    </lineage>
</organism>
<comment type="caution">
    <text evidence="2">The sequence shown here is derived from an EMBL/GenBank/DDBJ whole genome shotgun (WGS) entry which is preliminary data.</text>
</comment>